<dbReference type="OrthoDB" id="7552490at2759"/>
<feature type="signal peptide" evidence="1">
    <location>
        <begin position="1"/>
        <end position="18"/>
    </location>
</feature>
<name>A0A8J2JMN3_9HEXA</name>
<evidence type="ECO:0000256" key="1">
    <source>
        <dbReference type="SAM" id="SignalP"/>
    </source>
</evidence>
<organism evidence="2 3">
    <name type="scientific">Allacma fusca</name>
    <dbReference type="NCBI Taxonomy" id="39272"/>
    <lineage>
        <taxon>Eukaryota</taxon>
        <taxon>Metazoa</taxon>
        <taxon>Ecdysozoa</taxon>
        <taxon>Arthropoda</taxon>
        <taxon>Hexapoda</taxon>
        <taxon>Collembola</taxon>
        <taxon>Symphypleona</taxon>
        <taxon>Sminthuridae</taxon>
        <taxon>Allacma</taxon>
    </lineage>
</organism>
<evidence type="ECO:0000313" key="2">
    <source>
        <dbReference type="EMBL" id="CAG7659302.1"/>
    </source>
</evidence>
<sequence length="74" mass="8051">MVFHLLFLLSLLTDKADPGTVKPQIMDGEDARSGEFPWMISIQGISILTPCGRIVFATDNVDTRVLGKGSGNKM</sequence>
<accession>A0A8J2JMN3</accession>
<comment type="caution">
    <text evidence="2">The sequence shown here is derived from an EMBL/GenBank/DDBJ whole genome shotgun (WGS) entry which is preliminary data.</text>
</comment>
<dbReference type="Proteomes" id="UP000708208">
    <property type="component" value="Unassembled WGS sequence"/>
</dbReference>
<dbReference type="AlphaFoldDB" id="A0A8J2JMN3"/>
<keyword evidence="3" id="KW-1185">Reference proteome</keyword>
<evidence type="ECO:0000313" key="3">
    <source>
        <dbReference type="Proteomes" id="UP000708208"/>
    </source>
</evidence>
<keyword evidence="1" id="KW-0732">Signal</keyword>
<proteinExistence type="predicted"/>
<protein>
    <submittedName>
        <fullName evidence="2">Uncharacterized protein</fullName>
    </submittedName>
</protein>
<reference evidence="2" key="1">
    <citation type="submission" date="2021-06" db="EMBL/GenBank/DDBJ databases">
        <authorList>
            <person name="Hodson N. C."/>
            <person name="Mongue J. A."/>
            <person name="Jaron S. K."/>
        </authorList>
    </citation>
    <scope>NUCLEOTIDE SEQUENCE</scope>
</reference>
<dbReference type="EMBL" id="CAJVCH010006233">
    <property type="protein sequence ID" value="CAG7659302.1"/>
    <property type="molecule type" value="Genomic_DNA"/>
</dbReference>
<feature type="chain" id="PRO_5035196948" evidence="1">
    <location>
        <begin position="19"/>
        <end position="74"/>
    </location>
</feature>
<gene>
    <name evidence="2" type="ORF">AFUS01_LOCUS1128</name>
</gene>